<dbReference type="AlphaFoldDB" id="A0A167NTD3"/>
<feature type="domain" description="DUF6593" evidence="1">
    <location>
        <begin position="35"/>
        <end position="186"/>
    </location>
</feature>
<accession>A0A167NTD3</accession>
<dbReference type="Proteomes" id="UP000076738">
    <property type="component" value="Unassembled WGS sequence"/>
</dbReference>
<name>A0A167NTD3_CALVF</name>
<organism evidence="2 3">
    <name type="scientific">Calocera viscosa (strain TUFC12733)</name>
    <dbReference type="NCBI Taxonomy" id="1330018"/>
    <lineage>
        <taxon>Eukaryota</taxon>
        <taxon>Fungi</taxon>
        <taxon>Dikarya</taxon>
        <taxon>Basidiomycota</taxon>
        <taxon>Agaricomycotina</taxon>
        <taxon>Dacrymycetes</taxon>
        <taxon>Dacrymycetales</taxon>
        <taxon>Dacrymycetaceae</taxon>
        <taxon>Calocera</taxon>
    </lineage>
</organism>
<dbReference type="EMBL" id="KV417277">
    <property type="protein sequence ID" value="KZO98052.1"/>
    <property type="molecule type" value="Genomic_DNA"/>
</dbReference>
<proteinExistence type="predicted"/>
<dbReference type="InterPro" id="IPR046528">
    <property type="entry name" value="DUF6593"/>
</dbReference>
<keyword evidence="3" id="KW-1185">Reference proteome</keyword>
<evidence type="ECO:0000313" key="3">
    <source>
        <dbReference type="Proteomes" id="UP000076738"/>
    </source>
</evidence>
<gene>
    <name evidence="2" type="ORF">CALVIDRAFT_526347</name>
</gene>
<evidence type="ECO:0000259" key="1">
    <source>
        <dbReference type="Pfam" id="PF20236"/>
    </source>
</evidence>
<dbReference type="Pfam" id="PF20236">
    <property type="entry name" value="DUF6593"/>
    <property type="match status" value="1"/>
</dbReference>
<protein>
    <recommendedName>
        <fullName evidence="1">DUF6593 domain-containing protein</fullName>
    </recommendedName>
</protein>
<evidence type="ECO:0000313" key="2">
    <source>
        <dbReference type="EMBL" id="KZO98052.1"/>
    </source>
</evidence>
<dbReference type="OrthoDB" id="10483598at2759"/>
<reference evidence="2 3" key="1">
    <citation type="journal article" date="2016" name="Mol. Biol. Evol.">
        <title>Comparative Genomics of Early-Diverging Mushroom-Forming Fungi Provides Insights into the Origins of Lignocellulose Decay Capabilities.</title>
        <authorList>
            <person name="Nagy L.G."/>
            <person name="Riley R."/>
            <person name="Tritt A."/>
            <person name="Adam C."/>
            <person name="Daum C."/>
            <person name="Floudas D."/>
            <person name="Sun H."/>
            <person name="Yadav J.S."/>
            <person name="Pangilinan J."/>
            <person name="Larsson K.H."/>
            <person name="Matsuura K."/>
            <person name="Barry K."/>
            <person name="Labutti K."/>
            <person name="Kuo R."/>
            <person name="Ohm R.A."/>
            <person name="Bhattacharya S.S."/>
            <person name="Shirouzu T."/>
            <person name="Yoshinaga Y."/>
            <person name="Martin F.M."/>
            <person name="Grigoriev I.V."/>
            <person name="Hibbett D.S."/>
        </authorList>
    </citation>
    <scope>NUCLEOTIDE SEQUENCE [LARGE SCALE GENOMIC DNA]</scope>
    <source>
        <strain evidence="2 3">TUFC12733</strain>
    </source>
</reference>
<sequence>MACCGIFNFTKPKEEEGRRPDDKDSDFLHFAISHDEPLNMTWNLKSGDMVYKCTTSPSHVSSLTRTAGGVTRSVGRIQWPDRGEGNIMFEFEGHGTIHLEDFLEPVMEVGIEHHFKVNDRELHAFFTLDRFVLTDENEALLGHDNRVHSGFLRRLIPDSFDVSDSLLNDMDSVFVAYICMERARREKSSAHITWKPYARAWKTAEPAMLSVQGPQNTQG</sequence>